<comment type="caution">
    <text evidence="1">The sequence shown here is derived from an EMBL/GenBank/DDBJ whole genome shotgun (WGS) entry which is preliminary data.</text>
</comment>
<organism evidence="1">
    <name type="scientific">marine sediment metagenome</name>
    <dbReference type="NCBI Taxonomy" id="412755"/>
    <lineage>
        <taxon>unclassified sequences</taxon>
        <taxon>metagenomes</taxon>
        <taxon>ecological metagenomes</taxon>
    </lineage>
</organism>
<name>A0A0F9WXS0_9ZZZZ</name>
<evidence type="ECO:0000313" key="1">
    <source>
        <dbReference type="EMBL" id="KKN83793.1"/>
    </source>
</evidence>
<sequence length="175" mass="19489">MKILPALIKRFVPPWRRPVFTPSYDTMAQREETVKAIRHDLSSPQDTRVTIAPPTQACHKCGGIFREEKLTSVFQIEISSSGQDAPVVTTTYFCMSCQPVVPLVINLKTDDGDLLDKLHLNLGDGWFQQVDAASGEDMCPISLDEHASLYCNDCGELSNPDQKSCAACRREEKKS</sequence>
<gene>
    <name evidence="1" type="ORF">LCGC14_0294460</name>
</gene>
<protein>
    <submittedName>
        <fullName evidence="1">Uncharacterized protein</fullName>
    </submittedName>
</protein>
<dbReference type="AlphaFoldDB" id="A0A0F9WXS0"/>
<reference evidence="1" key="1">
    <citation type="journal article" date="2015" name="Nature">
        <title>Complex archaea that bridge the gap between prokaryotes and eukaryotes.</title>
        <authorList>
            <person name="Spang A."/>
            <person name="Saw J.H."/>
            <person name="Jorgensen S.L."/>
            <person name="Zaremba-Niedzwiedzka K."/>
            <person name="Martijn J."/>
            <person name="Lind A.E."/>
            <person name="van Eijk R."/>
            <person name="Schleper C."/>
            <person name="Guy L."/>
            <person name="Ettema T.J."/>
        </authorList>
    </citation>
    <scope>NUCLEOTIDE SEQUENCE</scope>
</reference>
<accession>A0A0F9WXS0</accession>
<dbReference type="EMBL" id="LAZR01000179">
    <property type="protein sequence ID" value="KKN83793.1"/>
    <property type="molecule type" value="Genomic_DNA"/>
</dbReference>
<proteinExistence type="predicted"/>